<evidence type="ECO:0000313" key="1">
    <source>
        <dbReference type="EMBL" id="TCC54258.1"/>
    </source>
</evidence>
<dbReference type="Proteomes" id="UP000291144">
    <property type="component" value="Unassembled WGS sequence"/>
</dbReference>
<dbReference type="OrthoDB" id="5191250at2"/>
<keyword evidence="2" id="KW-1185">Reference proteome</keyword>
<protein>
    <submittedName>
        <fullName evidence="1">Uncharacterized protein</fullName>
    </submittedName>
</protein>
<comment type="caution">
    <text evidence="1">The sequence shown here is derived from an EMBL/GenBank/DDBJ whole genome shotgun (WGS) entry which is preliminary data.</text>
</comment>
<evidence type="ECO:0000313" key="2">
    <source>
        <dbReference type="Proteomes" id="UP000291144"/>
    </source>
</evidence>
<dbReference type="RefSeq" id="WP_131365420.1">
    <property type="nucleotide sequence ID" value="NZ_SJKB01000020.1"/>
</dbReference>
<dbReference type="AlphaFoldDB" id="A0A4R0K8M3"/>
<proteinExistence type="predicted"/>
<sequence length="223" mass="23977">MGYDDLIDAVAERVDGLPPQRRAAVFWLAGSGLLAGLSDSESAGWTGWFDEASDLSVDFIVDGRAGDNVREVWEQASASTGPDASQLLHSVIVCLSSPLAIAMEPEKSVGSWIEHALFPVIQKVSLDLFDDIAFPDDDGLEQVLADDRFRAAGDYCMSVCARLEGGLGWIERCWTSCSKGPAYSAASAERVRNPGSRSRSTRSMSAQVVESLVVGFSAVQRLQ</sequence>
<name>A0A4R0K8M3_9ACTN</name>
<accession>A0A4R0K8M3</accession>
<organism evidence="1 2">
    <name type="scientific">Kribbella pittospori</name>
    <dbReference type="NCBI Taxonomy" id="722689"/>
    <lineage>
        <taxon>Bacteria</taxon>
        <taxon>Bacillati</taxon>
        <taxon>Actinomycetota</taxon>
        <taxon>Actinomycetes</taxon>
        <taxon>Propionibacteriales</taxon>
        <taxon>Kribbellaceae</taxon>
        <taxon>Kribbella</taxon>
    </lineage>
</organism>
<reference evidence="1 2" key="1">
    <citation type="submission" date="2019-02" db="EMBL/GenBank/DDBJ databases">
        <title>Kribbella capetownensis sp. nov. and Kribbella speibonae sp. nov., isolated from soil.</title>
        <authorList>
            <person name="Curtis S.M."/>
            <person name="Norton I."/>
            <person name="Everest G.J."/>
            <person name="Meyers P.R."/>
        </authorList>
    </citation>
    <scope>NUCLEOTIDE SEQUENCE [LARGE SCALE GENOMIC DNA]</scope>
    <source>
        <strain evidence="1 2">NRRL B-24813</strain>
    </source>
</reference>
<dbReference type="EMBL" id="SJKB01000020">
    <property type="protein sequence ID" value="TCC54258.1"/>
    <property type="molecule type" value="Genomic_DNA"/>
</dbReference>
<gene>
    <name evidence="1" type="ORF">E0H73_39605</name>
</gene>